<keyword evidence="1 2" id="KW-0472">Membrane</keyword>
<dbReference type="GO" id="GO:0009279">
    <property type="term" value="C:cell outer membrane"/>
    <property type="evidence" value="ECO:0007669"/>
    <property type="project" value="UniProtKB-SubCell"/>
</dbReference>
<gene>
    <name evidence="5" type="ORF">FA047_07540</name>
</gene>
<dbReference type="Gene3D" id="2.60.40.1120">
    <property type="entry name" value="Carboxypeptidase-like, regulatory domain"/>
    <property type="match status" value="1"/>
</dbReference>
<dbReference type="Pfam" id="PF07715">
    <property type="entry name" value="Plug"/>
    <property type="match status" value="1"/>
</dbReference>
<sequence length="985" mass="109062">MRKNYLLKLFFLFLILPLSAMSQNIKFKGKVADPQGSPLSDVLITLEGTEVTAITDRLGAFEIKASAGQVLVVTLDGYTTVKVQADAKAVSNIVLKTSIKNHFDLLYGTIDRSKNLQSVSQVENVDLVKAPVNNLRNAMTGRLTGLYILGSTGNPIFDASTLTLRGTTPSIMIDGVFRDYLSMAPEEIESITVLKDGLSTALLGQRGANGIVSVKTRKGSIGKLEVSLKAQAGVQTPIGFQKPLEASQWAILFNEAMVNDGSAPVYTNADIEAYKNGSDPLGHPNVNWFNTLLEPNSAYSRYNLYASGGTRSARYFTSVDYLSNDGLFKTDAVNPYNTNTNFTRAAIRSNVEADLNKSLTLGLGIFARVQSGNEPGTSSDNIFTALYNTPNNAYPEFVRADSLGTSADYQNNLWGLSTRSGYTQRYNRDLSFDVSLRKSLDEVTKGLWVKASGTYNTTLQEITNRNKTYAAYQRIVNPTTSAVTYQQYASNGQLGNPSAIVSTISRNIYFDFMAGYDKTWDDHELNLFMIANTQSVVSGASNLPYNYNLIGTRANYAYKNKYLAELAISYSGHNMYAPGNRYGFFPAVGLGWVLSEERFMENAKVWLNNFKIRGTYGHNGNNNVGYYVYNQYYGSGSGYMIGSGATTVSGITMGSLANPNISWEKANKFNIGFDAALVDNKISVSFDYYNNKYYDLAQVRGKNSALLGDDFPNENIGKRRYYGLELDVTYQGKVNEFNYFISGNFSTQNSKLTYFDEVNQPYEWMWRTGQRVGQTFGYLADGFYNTDAEAAANASTEGYVPRAGDIKYVDLNKDGVINFLDQTSLLSNKPLYFYGANLGLSWKGFDVSVLLQGAANRRANISGNTAFAFSNNGKGQAWPINMERWTPETANTAEYPRLSISNSSHSQALSSFWIKRADYLRLKNAEIGYTLPRAFTSKIKLSMIRFFVNGQNLLTSSMLDYQDPEGYSALYPMQRVINGGINVKF</sequence>
<dbReference type="NCBIfam" id="TIGR04056">
    <property type="entry name" value="OMP_RagA_SusC"/>
    <property type="match status" value="1"/>
</dbReference>
<evidence type="ECO:0000259" key="3">
    <source>
        <dbReference type="Pfam" id="PF00593"/>
    </source>
</evidence>
<keyword evidence="6" id="KW-1185">Reference proteome</keyword>
<keyword evidence="1" id="KW-1134">Transmembrane beta strand</keyword>
<keyword evidence="1" id="KW-0998">Cell outer membrane</keyword>
<dbReference type="Pfam" id="PF13715">
    <property type="entry name" value="CarbopepD_reg_2"/>
    <property type="match status" value="1"/>
</dbReference>
<dbReference type="InterPro" id="IPR037066">
    <property type="entry name" value="Plug_dom_sf"/>
</dbReference>
<dbReference type="AlphaFoldDB" id="A0A4U1CI90"/>
<evidence type="ECO:0000256" key="1">
    <source>
        <dbReference type="PROSITE-ProRule" id="PRU01360"/>
    </source>
</evidence>
<comment type="similarity">
    <text evidence="1 2">Belongs to the TonB-dependent receptor family.</text>
</comment>
<keyword evidence="1" id="KW-0813">Transport</keyword>
<keyword evidence="2" id="KW-0798">TonB box</keyword>
<dbReference type="PROSITE" id="PS52016">
    <property type="entry name" value="TONB_DEPENDENT_REC_3"/>
    <property type="match status" value="1"/>
</dbReference>
<accession>A0A4U1CI90</accession>
<dbReference type="Gene3D" id="2.170.130.10">
    <property type="entry name" value="TonB-dependent receptor, plug domain"/>
    <property type="match status" value="1"/>
</dbReference>
<proteinExistence type="inferred from homology"/>
<evidence type="ECO:0000259" key="4">
    <source>
        <dbReference type="Pfam" id="PF07715"/>
    </source>
</evidence>
<dbReference type="InterPro" id="IPR023996">
    <property type="entry name" value="TonB-dep_OMP_SusC/RagA"/>
</dbReference>
<dbReference type="InterPro" id="IPR000531">
    <property type="entry name" value="Beta-barrel_TonB"/>
</dbReference>
<dbReference type="SUPFAM" id="SSF49464">
    <property type="entry name" value="Carboxypeptidase regulatory domain-like"/>
    <property type="match status" value="1"/>
</dbReference>
<keyword evidence="1" id="KW-0812">Transmembrane</keyword>
<protein>
    <submittedName>
        <fullName evidence="5">SusC/RagA family TonB-linked outer membrane protein</fullName>
    </submittedName>
</protein>
<evidence type="ECO:0000256" key="2">
    <source>
        <dbReference type="RuleBase" id="RU003357"/>
    </source>
</evidence>
<dbReference type="Proteomes" id="UP000307244">
    <property type="component" value="Unassembled WGS sequence"/>
</dbReference>
<evidence type="ECO:0000313" key="5">
    <source>
        <dbReference type="EMBL" id="TKC07103.1"/>
    </source>
</evidence>
<dbReference type="EMBL" id="SWBQ01000002">
    <property type="protein sequence ID" value="TKC07103.1"/>
    <property type="molecule type" value="Genomic_DNA"/>
</dbReference>
<dbReference type="InterPro" id="IPR008969">
    <property type="entry name" value="CarboxyPept-like_regulatory"/>
</dbReference>
<reference evidence="5 6" key="1">
    <citation type="submission" date="2019-04" db="EMBL/GenBank/DDBJ databases">
        <title>Pedobacter sp. RP-3-15 sp. nov., isolated from Arctic soil.</title>
        <authorList>
            <person name="Dahal R.H."/>
            <person name="Kim D.-U."/>
        </authorList>
    </citation>
    <scope>NUCLEOTIDE SEQUENCE [LARGE SCALE GENOMIC DNA]</scope>
    <source>
        <strain evidence="5 6">RP-3-15</strain>
    </source>
</reference>
<dbReference type="InterPro" id="IPR039426">
    <property type="entry name" value="TonB-dep_rcpt-like"/>
</dbReference>
<comment type="caution">
    <text evidence="5">The sequence shown here is derived from an EMBL/GenBank/DDBJ whole genome shotgun (WGS) entry which is preliminary data.</text>
</comment>
<dbReference type="OrthoDB" id="9768177at2"/>
<feature type="domain" description="TonB-dependent receptor plug" evidence="4">
    <location>
        <begin position="114"/>
        <end position="211"/>
    </location>
</feature>
<comment type="subcellular location">
    <subcellularLocation>
        <location evidence="1">Cell outer membrane</location>
        <topology evidence="1">Multi-pass membrane protein</topology>
    </subcellularLocation>
</comment>
<dbReference type="Pfam" id="PF00593">
    <property type="entry name" value="TonB_dep_Rec_b-barrel"/>
    <property type="match status" value="1"/>
</dbReference>
<dbReference type="SUPFAM" id="SSF56935">
    <property type="entry name" value="Porins"/>
    <property type="match status" value="1"/>
</dbReference>
<evidence type="ECO:0000313" key="6">
    <source>
        <dbReference type="Proteomes" id="UP000307244"/>
    </source>
</evidence>
<feature type="domain" description="TonB-dependent receptor-like beta-barrel" evidence="3">
    <location>
        <begin position="375"/>
        <end position="953"/>
    </location>
</feature>
<name>A0A4U1CI90_9SPHI</name>
<organism evidence="5 6">
    <name type="scientific">Pedobacter frigoris</name>
    <dbReference type="NCBI Taxonomy" id="2571272"/>
    <lineage>
        <taxon>Bacteria</taxon>
        <taxon>Pseudomonadati</taxon>
        <taxon>Bacteroidota</taxon>
        <taxon>Sphingobacteriia</taxon>
        <taxon>Sphingobacteriales</taxon>
        <taxon>Sphingobacteriaceae</taxon>
        <taxon>Pedobacter</taxon>
    </lineage>
</organism>
<dbReference type="InterPro" id="IPR012910">
    <property type="entry name" value="Plug_dom"/>
</dbReference>